<dbReference type="Gene3D" id="3.40.640.10">
    <property type="entry name" value="Type I PLP-dependent aspartate aminotransferase-like (Major domain)"/>
    <property type="match status" value="1"/>
</dbReference>
<dbReference type="OrthoDB" id="9766445at2"/>
<gene>
    <name evidence="10" type="ordered locus">SAR116_0778</name>
</gene>
<dbReference type="GO" id="GO:0004838">
    <property type="term" value="F:L-tyrosine-2-oxoglutarate transaminase activity"/>
    <property type="evidence" value="ECO:0007669"/>
    <property type="project" value="TreeGrafter"/>
</dbReference>
<dbReference type="GO" id="GO:0042802">
    <property type="term" value="F:identical protein binding"/>
    <property type="evidence" value="ECO:0007669"/>
    <property type="project" value="TreeGrafter"/>
</dbReference>
<evidence type="ECO:0000313" key="11">
    <source>
        <dbReference type="Proteomes" id="UP000007460"/>
    </source>
</evidence>
<evidence type="ECO:0000256" key="8">
    <source>
        <dbReference type="SAM" id="Coils"/>
    </source>
</evidence>
<sequence>MLEKLIPAKADPILGLGKLFAADARENKIDLGVGVYKDADGKTPIMTAVKKAEVRLHAEQTSKSYKALAGDEVFRDEMRKLVLGDAVAADRVATLQAPGGTGALHQLFEAMKLLNPDATIWVSNPSWPSHVAMAKHLGFKTENYDYFDPATSGVDFNGLMVSLQGMQAGDMLVLHGCCHNPTGANLTANQWQSITDLVLEKNVMPLVDIAYQGFGDGLQEDAIYMRTMASRMPEMMVAASCSKNFGLYRDRVGCAMVIAKDADSATVTQGNLATLNRMNYSFAPDHGAALVAIILSDSELRAEWEAELEEMRLAMLTVREDLAEALRQQCNSDHFDFIKDHRGMFSRLGLSPEQVEMLRVDHGMYVVGDSRINVPGLSGGRVAPFAKAVSMVANISK</sequence>
<dbReference type="InterPro" id="IPR015422">
    <property type="entry name" value="PyrdxlP-dep_Trfase_small"/>
</dbReference>
<proteinExistence type="inferred from homology"/>
<dbReference type="InterPro" id="IPR004838">
    <property type="entry name" value="NHTrfase_class1_PyrdxlP-BS"/>
</dbReference>
<dbReference type="RefSeq" id="WP_013045650.1">
    <property type="nucleotide sequence ID" value="NC_014010.1"/>
</dbReference>
<dbReference type="InterPro" id="IPR015421">
    <property type="entry name" value="PyrdxlP-dep_Trfase_major"/>
</dbReference>
<dbReference type="GO" id="GO:0004069">
    <property type="term" value="F:L-aspartate:2-oxoglutarate aminotransferase activity"/>
    <property type="evidence" value="ECO:0007669"/>
    <property type="project" value="TreeGrafter"/>
</dbReference>
<evidence type="ECO:0000256" key="5">
    <source>
        <dbReference type="ARBA" id="ARBA00022679"/>
    </source>
</evidence>
<feature type="domain" description="Aminotransferase class I/classII large" evidence="9">
    <location>
        <begin position="27"/>
        <end position="387"/>
    </location>
</feature>
<dbReference type="GO" id="GO:0030170">
    <property type="term" value="F:pyridoxal phosphate binding"/>
    <property type="evidence" value="ECO:0007669"/>
    <property type="project" value="InterPro"/>
</dbReference>
<dbReference type="eggNOG" id="COG1448">
    <property type="taxonomic scope" value="Bacteria"/>
</dbReference>
<comment type="cofactor">
    <cofactor evidence="1 7">
        <name>pyridoxal 5'-phosphate</name>
        <dbReference type="ChEBI" id="CHEBI:597326"/>
    </cofactor>
</comment>
<evidence type="ECO:0000256" key="7">
    <source>
        <dbReference type="RuleBase" id="RU000481"/>
    </source>
</evidence>
<dbReference type="PROSITE" id="PS00105">
    <property type="entry name" value="AA_TRANSFER_CLASS_1"/>
    <property type="match status" value="1"/>
</dbReference>
<dbReference type="CDD" id="cd00609">
    <property type="entry name" value="AAT_like"/>
    <property type="match status" value="1"/>
</dbReference>
<dbReference type="InterPro" id="IPR000796">
    <property type="entry name" value="Asp_trans"/>
</dbReference>
<evidence type="ECO:0000259" key="9">
    <source>
        <dbReference type="Pfam" id="PF00155"/>
    </source>
</evidence>
<name>D5BRX4_PUNMI</name>
<dbReference type="InterPro" id="IPR015424">
    <property type="entry name" value="PyrdxlP-dep_Trfase"/>
</dbReference>
<keyword evidence="5 7" id="KW-0808">Transferase</keyword>
<keyword evidence="6" id="KW-0663">Pyridoxal phosphate</keyword>
<evidence type="ECO:0000256" key="4">
    <source>
        <dbReference type="ARBA" id="ARBA00022576"/>
    </source>
</evidence>
<dbReference type="Pfam" id="PF00155">
    <property type="entry name" value="Aminotran_1_2"/>
    <property type="match status" value="1"/>
</dbReference>
<evidence type="ECO:0000256" key="1">
    <source>
        <dbReference type="ARBA" id="ARBA00001933"/>
    </source>
</evidence>
<feature type="coiled-coil region" evidence="8">
    <location>
        <begin position="301"/>
        <end position="328"/>
    </location>
</feature>
<dbReference type="AlphaFoldDB" id="D5BRX4"/>
<protein>
    <recommendedName>
        <fullName evidence="7">Aminotransferase</fullName>
        <ecNumber evidence="7">2.6.1.-</ecNumber>
    </recommendedName>
</protein>
<keyword evidence="8" id="KW-0175">Coiled coil</keyword>
<evidence type="ECO:0000313" key="10">
    <source>
        <dbReference type="EMBL" id="ADE39021.1"/>
    </source>
</evidence>
<dbReference type="GO" id="GO:0033585">
    <property type="term" value="P:L-phenylalanine biosynthetic process from chorismate via phenylpyruvate"/>
    <property type="evidence" value="ECO:0007669"/>
    <property type="project" value="TreeGrafter"/>
</dbReference>
<accession>D5BRX4</accession>
<evidence type="ECO:0000256" key="2">
    <source>
        <dbReference type="ARBA" id="ARBA00007441"/>
    </source>
</evidence>
<dbReference type="GO" id="GO:0005829">
    <property type="term" value="C:cytosol"/>
    <property type="evidence" value="ECO:0007669"/>
    <property type="project" value="TreeGrafter"/>
</dbReference>
<keyword evidence="11" id="KW-1185">Reference proteome</keyword>
<evidence type="ECO:0000256" key="6">
    <source>
        <dbReference type="ARBA" id="ARBA00022898"/>
    </source>
</evidence>
<organism evidence="10 11">
    <name type="scientific">Puniceispirillum marinum (strain IMCC1322)</name>
    <dbReference type="NCBI Taxonomy" id="488538"/>
    <lineage>
        <taxon>Bacteria</taxon>
        <taxon>Pseudomonadati</taxon>
        <taxon>Pseudomonadota</taxon>
        <taxon>Alphaproteobacteria</taxon>
        <taxon>Candidatus Puniceispirillales</taxon>
        <taxon>Candidatus Puniceispirillaceae</taxon>
        <taxon>Candidatus Puniceispirillum</taxon>
    </lineage>
</organism>
<reference evidence="10 11" key="1">
    <citation type="journal article" date="2010" name="J. Bacteriol.">
        <title>Complete genome sequence of "Candidatus Puniceispirillum marinum" IMCC1322, a representative of the SAR116 clade in the Alphaproteobacteria.</title>
        <authorList>
            <person name="Oh H.M."/>
            <person name="Kwon K.K."/>
            <person name="Kang I."/>
            <person name="Kang S.G."/>
            <person name="Lee J.H."/>
            <person name="Kim S.J."/>
            <person name="Cho J.C."/>
        </authorList>
    </citation>
    <scope>NUCLEOTIDE SEQUENCE [LARGE SCALE GENOMIC DNA]</scope>
    <source>
        <strain evidence="10 11">IMCC1322</strain>
    </source>
</reference>
<dbReference type="Gene3D" id="3.90.1150.10">
    <property type="entry name" value="Aspartate Aminotransferase, domain 1"/>
    <property type="match status" value="1"/>
</dbReference>
<dbReference type="KEGG" id="apb:SAR116_0778"/>
<comment type="similarity">
    <text evidence="2 7">Belongs to the class-I pyridoxal-phosphate-dependent aminotransferase family.</text>
</comment>
<dbReference type="EMBL" id="CP001751">
    <property type="protein sequence ID" value="ADE39021.1"/>
    <property type="molecule type" value="Genomic_DNA"/>
</dbReference>
<dbReference type="PANTHER" id="PTHR11879:SF22">
    <property type="entry name" value="ASPARTATE AMINOTRANSFERASE, MITOCHONDRIAL"/>
    <property type="match status" value="1"/>
</dbReference>
<dbReference type="PANTHER" id="PTHR11879">
    <property type="entry name" value="ASPARTATE AMINOTRANSFERASE"/>
    <property type="match status" value="1"/>
</dbReference>
<keyword evidence="4 7" id="KW-0032">Aminotransferase</keyword>
<dbReference type="HOGENOM" id="CLU_032440_0_1_5"/>
<dbReference type="SUPFAM" id="SSF53383">
    <property type="entry name" value="PLP-dependent transferases"/>
    <property type="match status" value="1"/>
</dbReference>
<dbReference type="EC" id="2.6.1.-" evidence="7"/>
<comment type="subunit">
    <text evidence="3">Homodimer.</text>
</comment>
<dbReference type="NCBIfam" id="NF006719">
    <property type="entry name" value="PRK09257.1"/>
    <property type="match status" value="1"/>
</dbReference>
<dbReference type="Proteomes" id="UP000007460">
    <property type="component" value="Chromosome"/>
</dbReference>
<evidence type="ECO:0000256" key="3">
    <source>
        <dbReference type="ARBA" id="ARBA00011738"/>
    </source>
</evidence>
<dbReference type="InterPro" id="IPR004839">
    <property type="entry name" value="Aminotransferase_I/II_large"/>
</dbReference>
<dbReference type="STRING" id="488538.SAR116_0778"/>
<dbReference type="PRINTS" id="PR00799">
    <property type="entry name" value="TRANSAMINASE"/>
</dbReference>